<sequence length="232" mass="27065">MSSMVNLILSWFTKYEKHIIYVLVVKIGTFFLLKQDAIQYRILRQNLFYKKNYNVIPYLKYQYHLNIINNITFQFSFVLAICLSYKKDHTLLTHFIQKYINTYVNNIEFKFKGTKNIFTHKIGASERANMHFTNIAINKGCNLPGLSIARLIAEGSLRDHFCISSSIFDILLGFMVHKHPFLGAPVLPIGKDPELEFFNAIAIKHEPNNFVMPRNGIINKRNWNCPRSHSCL</sequence>
<evidence type="ECO:0000313" key="1">
    <source>
        <dbReference type="EMBL" id="KAE9523895.1"/>
    </source>
</evidence>
<comment type="caution">
    <text evidence="1">The sequence shown here is derived from an EMBL/GenBank/DDBJ whole genome shotgun (WGS) entry which is preliminary data.</text>
</comment>
<name>A0A6G0T0L8_APHGL</name>
<accession>A0A6G0T0L8</accession>
<dbReference type="AlphaFoldDB" id="A0A6G0T0L8"/>
<reference evidence="1 2" key="1">
    <citation type="submission" date="2019-08" db="EMBL/GenBank/DDBJ databases">
        <title>The genome of the soybean aphid Biotype 1, its phylome, world population structure and adaptation to the North American continent.</title>
        <authorList>
            <person name="Giordano R."/>
            <person name="Donthu R.K."/>
            <person name="Hernandez A.G."/>
            <person name="Wright C.L."/>
            <person name="Zimin A.V."/>
        </authorList>
    </citation>
    <scope>NUCLEOTIDE SEQUENCE [LARGE SCALE GENOMIC DNA]</scope>
    <source>
        <tissue evidence="1">Whole aphids</tissue>
    </source>
</reference>
<protein>
    <submittedName>
        <fullName evidence="1">Uncharacterized protein</fullName>
    </submittedName>
</protein>
<proteinExistence type="predicted"/>
<keyword evidence="2" id="KW-1185">Reference proteome</keyword>
<dbReference type="EMBL" id="VYZN01000075">
    <property type="protein sequence ID" value="KAE9523895.1"/>
    <property type="molecule type" value="Genomic_DNA"/>
</dbReference>
<gene>
    <name evidence="1" type="ORF">AGLY_015783</name>
</gene>
<evidence type="ECO:0000313" key="2">
    <source>
        <dbReference type="Proteomes" id="UP000475862"/>
    </source>
</evidence>
<organism evidence="1 2">
    <name type="scientific">Aphis glycines</name>
    <name type="common">Soybean aphid</name>
    <dbReference type="NCBI Taxonomy" id="307491"/>
    <lineage>
        <taxon>Eukaryota</taxon>
        <taxon>Metazoa</taxon>
        <taxon>Ecdysozoa</taxon>
        <taxon>Arthropoda</taxon>
        <taxon>Hexapoda</taxon>
        <taxon>Insecta</taxon>
        <taxon>Pterygota</taxon>
        <taxon>Neoptera</taxon>
        <taxon>Paraneoptera</taxon>
        <taxon>Hemiptera</taxon>
        <taxon>Sternorrhyncha</taxon>
        <taxon>Aphidomorpha</taxon>
        <taxon>Aphidoidea</taxon>
        <taxon>Aphididae</taxon>
        <taxon>Aphidini</taxon>
        <taxon>Aphis</taxon>
        <taxon>Aphis</taxon>
    </lineage>
</organism>
<dbReference type="Proteomes" id="UP000475862">
    <property type="component" value="Unassembled WGS sequence"/>
</dbReference>